<feature type="region of interest" description="Disordered" evidence="1">
    <location>
        <begin position="104"/>
        <end position="140"/>
    </location>
</feature>
<dbReference type="STRING" id="310780.SAMN05216267_1009144"/>
<dbReference type="RefSeq" id="WP_141726121.1">
    <property type="nucleotide sequence ID" value="NZ_FODD01000009.1"/>
</dbReference>
<protein>
    <submittedName>
        <fullName evidence="2">Uncharacterized protein</fullName>
    </submittedName>
</protein>
<dbReference type="EMBL" id="FODD01000009">
    <property type="protein sequence ID" value="SEN75157.1"/>
    <property type="molecule type" value="Genomic_DNA"/>
</dbReference>
<evidence type="ECO:0000313" key="2">
    <source>
        <dbReference type="EMBL" id="SEN75157.1"/>
    </source>
</evidence>
<dbReference type="Proteomes" id="UP000181951">
    <property type="component" value="Unassembled WGS sequence"/>
</dbReference>
<feature type="compositionally biased region" description="Basic and acidic residues" evidence="1">
    <location>
        <begin position="129"/>
        <end position="140"/>
    </location>
</feature>
<organism evidence="2 3">
    <name type="scientific">Actinacidiphila rubida</name>
    <dbReference type="NCBI Taxonomy" id="310780"/>
    <lineage>
        <taxon>Bacteria</taxon>
        <taxon>Bacillati</taxon>
        <taxon>Actinomycetota</taxon>
        <taxon>Actinomycetes</taxon>
        <taxon>Kitasatosporales</taxon>
        <taxon>Streptomycetaceae</taxon>
        <taxon>Actinacidiphila</taxon>
    </lineage>
</organism>
<keyword evidence="3" id="KW-1185">Reference proteome</keyword>
<proteinExistence type="predicted"/>
<name>A0A1H8J4L8_9ACTN</name>
<accession>A0A1H8J4L8</accession>
<evidence type="ECO:0000256" key="1">
    <source>
        <dbReference type="SAM" id="MobiDB-lite"/>
    </source>
</evidence>
<sequence length="140" mass="14808">MTQGVQGDGGGRQIRIRLQGGSQRDLGALHRWLGREDWFARAERDSGLRVAFPEEDGTARETGPEGPPMGGVITELVLVVAGAAMSPAFEDLYTRVKAAVRAWADNSGARPPHVDTGTRGGDDGPDPGSRTDDGEGEGIR</sequence>
<evidence type="ECO:0000313" key="3">
    <source>
        <dbReference type="Proteomes" id="UP000181951"/>
    </source>
</evidence>
<dbReference type="AlphaFoldDB" id="A0A1H8J4L8"/>
<gene>
    <name evidence="2" type="ORF">SAMN05216267_1009144</name>
</gene>
<feature type="region of interest" description="Disordered" evidence="1">
    <location>
        <begin position="50"/>
        <end position="70"/>
    </location>
</feature>
<reference evidence="2 3" key="1">
    <citation type="submission" date="2016-10" db="EMBL/GenBank/DDBJ databases">
        <authorList>
            <person name="de Groot N.N."/>
        </authorList>
    </citation>
    <scope>NUCLEOTIDE SEQUENCE [LARGE SCALE GENOMIC DNA]</scope>
    <source>
        <strain evidence="2 3">CGMCC 4.2026</strain>
    </source>
</reference>